<accession>G1BWP3</accession>
<dbReference type="AlphaFoldDB" id="G1BWP3"/>
<geneLocation type="plasmid" evidence="1">
    <name>pGOC049</name>
</geneLocation>
<reference evidence="1" key="1">
    <citation type="journal article" date="2011" name="J. Antimicrob. Chemother.">
        <title>Investigation of diversity of plasmids carrying the blaTEM-52 gene.</title>
        <authorList>
            <person name="Bielak E."/>
            <person name="Bergenholtz R.D."/>
            <person name="Jorgensen M.S."/>
            <person name="Sorensen S.J."/>
            <person name="Hansen L.H."/>
            <person name="Hasman H."/>
        </authorList>
    </citation>
    <scope>NUCLEOTIDE SEQUENCE</scope>
    <source>
        <strain evidence="1">GOC049</strain>
        <plasmid evidence="1">pGOC049</plasmid>
    </source>
</reference>
<protein>
    <submittedName>
        <fullName evidence="1">Uncharacterized protein</fullName>
    </submittedName>
</protein>
<keyword evidence="1" id="KW-0614">Plasmid</keyword>
<proteinExistence type="predicted"/>
<organism evidence="1">
    <name type="scientific">Escherichia coli</name>
    <dbReference type="NCBI Taxonomy" id="562"/>
    <lineage>
        <taxon>Bacteria</taxon>
        <taxon>Pseudomonadati</taxon>
        <taxon>Pseudomonadota</taxon>
        <taxon>Gammaproteobacteria</taxon>
        <taxon>Enterobacterales</taxon>
        <taxon>Enterobacteriaceae</taxon>
        <taxon>Escherichia</taxon>
    </lineage>
</organism>
<evidence type="ECO:0000313" key="1">
    <source>
        <dbReference type="EMBL" id="AEM45986.1"/>
    </source>
</evidence>
<name>G1BWP3_ECOLX</name>
<dbReference type="EMBL" id="JF708955">
    <property type="protein sequence ID" value="AEM45986.1"/>
    <property type="molecule type" value="Genomic_DNA"/>
</dbReference>
<sequence length="39" mass="4046">MILSPLDSLNCLNFSVLISMIAIVGCSDECAVSLLGCIS</sequence>